<evidence type="ECO:0000259" key="1">
    <source>
        <dbReference type="Pfam" id="PF16011"/>
    </source>
</evidence>
<gene>
    <name evidence="2" type="ORF">CSB45_02515</name>
</gene>
<name>A0A2G6EAM0_9BACT</name>
<dbReference type="Pfam" id="PF16011">
    <property type="entry name" value="CBM9_2"/>
    <property type="match status" value="1"/>
</dbReference>
<dbReference type="Gene3D" id="2.60.40.1190">
    <property type="match status" value="1"/>
</dbReference>
<dbReference type="SUPFAM" id="SSF49344">
    <property type="entry name" value="CBD9-like"/>
    <property type="match status" value="1"/>
</dbReference>
<protein>
    <recommendedName>
        <fullName evidence="1">Carbohydrate-binding domain-containing protein</fullName>
    </recommendedName>
</protein>
<accession>A0A2G6EAM0</accession>
<feature type="domain" description="Carbohydrate-binding" evidence="1">
    <location>
        <begin position="27"/>
        <end position="209"/>
    </location>
</feature>
<reference evidence="2 3" key="1">
    <citation type="submission" date="2017-10" db="EMBL/GenBank/DDBJ databases">
        <title>Novel microbial diversity and functional potential in the marine mammal oral microbiome.</title>
        <authorList>
            <person name="Dudek N.K."/>
            <person name="Sun C.L."/>
            <person name="Burstein D."/>
            <person name="Kantor R.S."/>
            <person name="Aliaga Goltsman D.S."/>
            <person name="Bik E.M."/>
            <person name="Thomas B.C."/>
            <person name="Banfield J.F."/>
            <person name="Relman D.A."/>
        </authorList>
    </citation>
    <scope>NUCLEOTIDE SEQUENCE [LARGE SCALE GENOMIC DNA]</scope>
    <source>
        <strain evidence="2">DOLZORAL124_49_17</strain>
    </source>
</reference>
<evidence type="ECO:0000313" key="2">
    <source>
        <dbReference type="EMBL" id="PID58892.1"/>
    </source>
</evidence>
<dbReference type="GO" id="GO:0004553">
    <property type="term" value="F:hydrolase activity, hydrolyzing O-glycosyl compounds"/>
    <property type="evidence" value="ECO:0007669"/>
    <property type="project" value="InterPro"/>
</dbReference>
<dbReference type="AlphaFoldDB" id="A0A2G6EAM0"/>
<dbReference type="GO" id="GO:0030246">
    <property type="term" value="F:carbohydrate binding"/>
    <property type="evidence" value="ECO:0007669"/>
    <property type="project" value="InterPro"/>
</dbReference>
<proteinExistence type="predicted"/>
<dbReference type="InterPro" id="IPR010502">
    <property type="entry name" value="Carb-bd_dom_fam9"/>
</dbReference>
<dbReference type="CDD" id="cd09620">
    <property type="entry name" value="CBM9_like_3"/>
    <property type="match status" value="1"/>
</dbReference>
<comment type="caution">
    <text evidence="2">The sequence shown here is derived from an EMBL/GenBank/DDBJ whole genome shotgun (WGS) entry which is preliminary data.</text>
</comment>
<sequence length="213" mass="24323">MKEVVVQRIQQVDSLDDLKRTLTLSTKHEIDQINWENYSDGPAAGFHILHDGSNFYLHYVVKGEKVRAVNTLDNSNVFQDSCCEFFISLDNCRYYNLEVNAIGTKLFGYGRGRDRSRFSRDVLQSIETISSLGSSPIDDPFRGKEDWDLTIKMPFSVFVNDAAVRIPGGTFRGNFYKCGDKTDDVHYRSWNPIASLTPDFHVMESFASLIIEQ</sequence>
<evidence type="ECO:0000313" key="3">
    <source>
        <dbReference type="Proteomes" id="UP000229740"/>
    </source>
</evidence>
<dbReference type="GO" id="GO:0016052">
    <property type="term" value="P:carbohydrate catabolic process"/>
    <property type="evidence" value="ECO:0007669"/>
    <property type="project" value="InterPro"/>
</dbReference>
<dbReference type="Proteomes" id="UP000229740">
    <property type="component" value="Unassembled WGS sequence"/>
</dbReference>
<organism evidence="2 3">
    <name type="scientific">candidate division KSB3 bacterium</name>
    <dbReference type="NCBI Taxonomy" id="2044937"/>
    <lineage>
        <taxon>Bacteria</taxon>
        <taxon>candidate division KSB3</taxon>
    </lineage>
</organism>
<dbReference type="EMBL" id="PDPS01000021">
    <property type="protein sequence ID" value="PID58892.1"/>
    <property type="molecule type" value="Genomic_DNA"/>
</dbReference>